<reference evidence="2" key="1">
    <citation type="submission" date="2020-01" db="EMBL/GenBank/DDBJ databases">
        <authorList>
            <consortium name="DOE Joint Genome Institute"/>
            <person name="Haridas S."/>
            <person name="Albert R."/>
            <person name="Binder M."/>
            <person name="Bloem J."/>
            <person name="Labutti K."/>
            <person name="Salamov A."/>
            <person name="Andreopoulos B."/>
            <person name="Baker S.E."/>
            <person name="Barry K."/>
            <person name="Bills G."/>
            <person name="Bluhm B.H."/>
            <person name="Cannon C."/>
            <person name="Castanera R."/>
            <person name="Culley D.E."/>
            <person name="Daum C."/>
            <person name="Ezra D."/>
            <person name="Gonzalez J.B."/>
            <person name="Henrissat B."/>
            <person name="Kuo A."/>
            <person name="Liang C."/>
            <person name="Lipzen A."/>
            <person name="Lutzoni F."/>
            <person name="Magnuson J."/>
            <person name="Mondo S."/>
            <person name="Nolan M."/>
            <person name="Ohm R."/>
            <person name="Pangilinan J."/>
            <person name="Park H.-J."/>
            <person name="Ramirez L."/>
            <person name="Alfaro M."/>
            <person name="Sun H."/>
            <person name="Tritt A."/>
            <person name="Yoshinaga Y."/>
            <person name="Zwiers L.-H."/>
            <person name="Turgeon B.G."/>
            <person name="Goodwin S.B."/>
            <person name="Spatafora J.W."/>
            <person name="Crous P.W."/>
            <person name="Grigoriev I.V."/>
        </authorList>
    </citation>
    <scope>NUCLEOTIDE SEQUENCE</scope>
    <source>
        <strain evidence="2">IPT5</strain>
    </source>
</reference>
<protein>
    <recommendedName>
        <fullName evidence="4">Glycoside hydrolase family 19 protein</fullName>
    </recommendedName>
</protein>
<name>A0A6A7ATX3_9PLEO</name>
<feature type="signal peptide" evidence="1">
    <location>
        <begin position="1"/>
        <end position="27"/>
    </location>
</feature>
<keyword evidence="3" id="KW-1185">Reference proteome</keyword>
<dbReference type="EMBL" id="MU006345">
    <property type="protein sequence ID" value="KAF2845565.1"/>
    <property type="molecule type" value="Genomic_DNA"/>
</dbReference>
<evidence type="ECO:0008006" key="4">
    <source>
        <dbReference type="Google" id="ProtNLM"/>
    </source>
</evidence>
<evidence type="ECO:0000313" key="2">
    <source>
        <dbReference type="EMBL" id="KAF2845565.1"/>
    </source>
</evidence>
<evidence type="ECO:0000256" key="1">
    <source>
        <dbReference type="SAM" id="SignalP"/>
    </source>
</evidence>
<dbReference type="OrthoDB" id="1193027at2759"/>
<organism evidence="2 3">
    <name type="scientific">Plenodomus tracheiphilus IPT5</name>
    <dbReference type="NCBI Taxonomy" id="1408161"/>
    <lineage>
        <taxon>Eukaryota</taxon>
        <taxon>Fungi</taxon>
        <taxon>Dikarya</taxon>
        <taxon>Ascomycota</taxon>
        <taxon>Pezizomycotina</taxon>
        <taxon>Dothideomycetes</taxon>
        <taxon>Pleosporomycetidae</taxon>
        <taxon>Pleosporales</taxon>
        <taxon>Pleosporineae</taxon>
        <taxon>Leptosphaeriaceae</taxon>
        <taxon>Plenodomus</taxon>
    </lineage>
</organism>
<accession>A0A6A7ATX3</accession>
<feature type="chain" id="PRO_5025633834" description="Glycoside hydrolase family 19 protein" evidence="1">
    <location>
        <begin position="28"/>
        <end position="238"/>
    </location>
</feature>
<dbReference type="Proteomes" id="UP000799423">
    <property type="component" value="Unassembled WGS sequence"/>
</dbReference>
<keyword evidence="1" id="KW-0732">Signal</keyword>
<dbReference type="AlphaFoldDB" id="A0A6A7ATX3"/>
<evidence type="ECO:0000313" key="3">
    <source>
        <dbReference type="Proteomes" id="UP000799423"/>
    </source>
</evidence>
<proteinExistence type="predicted"/>
<gene>
    <name evidence="2" type="ORF">T440DRAFT_544023</name>
</gene>
<sequence length="238" mass="25850">MQARLEHILPRLLWWAVLQLTIMEMQQYDVKHIHWSAESIHAKLTSSSRADCAAGTCAGGLCEVDDPSTHSLDNKCSSGDGNKQYGGKWDDCFGRSTNTCGIGSIFCGAGNYLLKRHHRLSTIPATPQTDFAAQIMRIGFAMWLLGFAAQAHGNCADIVIAPMPRAGDGSGSTPHVLSPDDIVASYELCESSQVRITHKLSYVQKVATLAPFYGNCLDSRGQLAVLPNTRPRKSSVNT</sequence>